<evidence type="ECO:0000313" key="17">
    <source>
        <dbReference type="EMBL" id="GGE83325.1"/>
    </source>
</evidence>
<dbReference type="CDD" id="cd00082">
    <property type="entry name" value="HisKA"/>
    <property type="match status" value="1"/>
</dbReference>
<dbReference type="SUPFAM" id="SSF47384">
    <property type="entry name" value="Homodimeric domain of signal transducing histidine kinase"/>
    <property type="match status" value="1"/>
</dbReference>
<evidence type="ECO:0000256" key="12">
    <source>
        <dbReference type="ARBA" id="ARBA00023012"/>
    </source>
</evidence>
<dbReference type="Gene3D" id="6.10.340.10">
    <property type="match status" value="1"/>
</dbReference>
<feature type="transmembrane region" description="Helical" evidence="14">
    <location>
        <begin position="154"/>
        <end position="175"/>
    </location>
</feature>
<evidence type="ECO:0000256" key="9">
    <source>
        <dbReference type="ARBA" id="ARBA00022777"/>
    </source>
</evidence>
<evidence type="ECO:0000256" key="6">
    <source>
        <dbReference type="ARBA" id="ARBA00022679"/>
    </source>
</evidence>
<dbReference type="SUPFAM" id="SSF55874">
    <property type="entry name" value="ATPase domain of HSP90 chaperone/DNA topoisomerase II/histidine kinase"/>
    <property type="match status" value="1"/>
</dbReference>
<organism evidence="17 18">
    <name type="scientific">Priestia taiwanensis</name>
    <dbReference type="NCBI Taxonomy" id="1347902"/>
    <lineage>
        <taxon>Bacteria</taxon>
        <taxon>Bacillati</taxon>
        <taxon>Bacillota</taxon>
        <taxon>Bacilli</taxon>
        <taxon>Bacillales</taxon>
        <taxon>Bacillaceae</taxon>
        <taxon>Priestia</taxon>
    </lineage>
</organism>
<evidence type="ECO:0000256" key="3">
    <source>
        <dbReference type="ARBA" id="ARBA00012438"/>
    </source>
</evidence>
<keyword evidence="6" id="KW-0808">Transferase</keyword>
<keyword evidence="12" id="KW-0902">Two-component regulatory system</keyword>
<dbReference type="PANTHER" id="PTHR45528">
    <property type="entry name" value="SENSOR HISTIDINE KINASE CPXA"/>
    <property type="match status" value="1"/>
</dbReference>
<keyword evidence="5" id="KW-0597">Phosphoprotein</keyword>
<keyword evidence="18" id="KW-1185">Reference proteome</keyword>
<dbReference type="PROSITE" id="PS50885">
    <property type="entry name" value="HAMP"/>
    <property type="match status" value="1"/>
</dbReference>
<proteinExistence type="predicted"/>
<dbReference type="PANTHER" id="PTHR45528:SF9">
    <property type="entry name" value="SENSOR HISTIDINE KINASE YBDK"/>
    <property type="match status" value="1"/>
</dbReference>
<feature type="domain" description="Histidine kinase" evidence="15">
    <location>
        <begin position="243"/>
        <end position="437"/>
    </location>
</feature>
<evidence type="ECO:0000313" key="18">
    <source>
        <dbReference type="Proteomes" id="UP000605259"/>
    </source>
</evidence>
<dbReference type="InterPro" id="IPR003594">
    <property type="entry name" value="HATPase_dom"/>
</dbReference>
<comment type="catalytic activity">
    <reaction evidence="1">
        <text>ATP + protein L-histidine = ADP + protein N-phospho-L-histidine.</text>
        <dbReference type="EC" id="2.7.13.3"/>
    </reaction>
</comment>
<comment type="subcellular location">
    <subcellularLocation>
        <location evidence="2">Cell membrane</location>
        <topology evidence="2">Multi-pass membrane protein</topology>
    </subcellularLocation>
</comment>
<dbReference type="InterPro" id="IPR036890">
    <property type="entry name" value="HATPase_C_sf"/>
</dbReference>
<dbReference type="InterPro" id="IPR003661">
    <property type="entry name" value="HisK_dim/P_dom"/>
</dbReference>
<accession>A0A917EU18</accession>
<evidence type="ECO:0000256" key="4">
    <source>
        <dbReference type="ARBA" id="ARBA00022475"/>
    </source>
</evidence>
<dbReference type="GO" id="GO:0000155">
    <property type="term" value="F:phosphorelay sensor kinase activity"/>
    <property type="evidence" value="ECO:0007669"/>
    <property type="project" value="InterPro"/>
</dbReference>
<keyword evidence="9" id="KW-0418">Kinase</keyword>
<dbReference type="InterPro" id="IPR036097">
    <property type="entry name" value="HisK_dim/P_sf"/>
</dbReference>
<evidence type="ECO:0000256" key="2">
    <source>
        <dbReference type="ARBA" id="ARBA00004651"/>
    </source>
</evidence>
<evidence type="ECO:0000256" key="13">
    <source>
        <dbReference type="ARBA" id="ARBA00023136"/>
    </source>
</evidence>
<dbReference type="Gene3D" id="3.30.565.10">
    <property type="entry name" value="Histidine kinase-like ATPase, C-terminal domain"/>
    <property type="match status" value="1"/>
</dbReference>
<dbReference type="Gene3D" id="1.10.287.130">
    <property type="match status" value="1"/>
</dbReference>
<protein>
    <recommendedName>
        <fullName evidence="3">histidine kinase</fullName>
        <ecNumber evidence="3">2.7.13.3</ecNumber>
    </recommendedName>
</protein>
<keyword evidence="10" id="KW-0067">ATP-binding</keyword>
<dbReference type="EMBL" id="BMFK01000006">
    <property type="protein sequence ID" value="GGE83325.1"/>
    <property type="molecule type" value="Genomic_DNA"/>
</dbReference>
<dbReference type="InterPro" id="IPR003660">
    <property type="entry name" value="HAMP_dom"/>
</dbReference>
<reference evidence="17" key="2">
    <citation type="submission" date="2020-09" db="EMBL/GenBank/DDBJ databases">
        <authorList>
            <person name="Sun Q."/>
            <person name="Zhou Y."/>
        </authorList>
    </citation>
    <scope>NUCLEOTIDE SEQUENCE</scope>
    <source>
        <strain evidence="17">CGMCC 1.12698</strain>
    </source>
</reference>
<evidence type="ECO:0000256" key="10">
    <source>
        <dbReference type="ARBA" id="ARBA00022840"/>
    </source>
</evidence>
<evidence type="ECO:0000259" key="15">
    <source>
        <dbReference type="PROSITE" id="PS50109"/>
    </source>
</evidence>
<comment type="caution">
    <text evidence="17">The sequence shown here is derived from an EMBL/GenBank/DDBJ whole genome shotgun (WGS) entry which is preliminary data.</text>
</comment>
<reference evidence="17" key="1">
    <citation type="journal article" date="2014" name="Int. J. Syst. Evol. Microbiol.">
        <title>Complete genome sequence of Corynebacterium casei LMG S-19264T (=DSM 44701T), isolated from a smear-ripened cheese.</title>
        <authorList>
            <consortium name="US DOE Joint Genome Institute (JGI-PGF)"/>
            <person name="Walter F."/>
            <person name="Albersmeier A."/>
            <person name="Kalinowski J."/>
            <person name="Ruckert C."/>
        </authorList>
    </citation>
    <scope>NUCLEOTIDE SEQUENCE</scope>
    <source>
        <strain evidence="17">CGMCC 1.12698</strain>
    </source>
</reference>
<keyword evidence="4" id="KW-1003">Cell membrane</keyword>
<dbReference type="EC" id="2.7.13.3" evidence="3"/>
<dbReference type="SMART" id="SM00387">
    <property type="entry name" value="HATPase_c"/>
    <property type="match status" value="1"/>
</dbReference>
<dbReference type="Pfam" id="PF02518">
    <property type="entry name" value="HATPase_c"/>
    <property type="match status" value="1"/>
</dbReference>
<dbReference type="AlphaFoldDB" id="A0A917EU18"/>
<dbReference type="InterPro" id="IPR005467">
    <property type="entry name" value="His_kinase_dom"/>
</dbReference>
<dbReference type="GO" id="GO:0005886">
    <property type="term" value="C:plasma membrane"/>
    <property type="evidence" value="ECO:0007669"/>
    <property type="project" value="UniProtKB-SubCell"/>
</dbReference>
<evidence type="ECO:0000256" key="8">
    <source>
        <dbReference type="ARBA" id="ARBA00022741"/>
    </source>
</evidence>
<dbReference type="Pfam" id="PF00512">
    <property type="entry name" value="HisKA"/>
    <property type="match status" value="1"/>
</dbReference>
<name>A0A917EU18_9BACI</name>
<dbReference type="Proteomes" id="UP000605259">
    <property type="component" value="Unassembled WGS sequence"/>
</dbReference>
<evidence type="ECO:0000256" key="1">
    <source>
        <dbReference type="ARBA" id="ARBA00000085"/>
    </source>
</evidence>
<dbReference type="InterPro" id="IPR050398">
    <property type="entry name" value="HssS/ArlS-like"/>
</dbReference>
<evidence type="ECO:0000256" key="7">
    <source>
        <dbReference type="ARBA" id="ARBA00022692"/>
    </source>
</evidence>
<evidence type="ECO:0000259" key="16">
    <source>
        <dbReference type="PROSITE" id="PS50885"/>
    </source>
</evidence>
<sequence length="437" mass="50131">MRKYMMIIAGALLLVPVTLVPISMSGRISDHPDPYYSSQELITMWHTEATDMHVDNPRQIEGSLHRLKSMYQEAHLFWVNGNGELKLTLPERTDIPNKWSVGYTIEFMKKSYDSDPLTIVAYVGGAAENGFVVLQMPRMYTELPNKKAGENYEYYIIIGSIVVFVSFLLVSWLFFQRIRKRLVRLQGAMELPHDCSIPAPIVISKLDEIGALEESFNKMILTLEESKQNEQEEEQVRRKLIADLSHDLRTPLTAIRAQLYVLKNEVSSVKGMQTIELVDEKIHYLGELLENLLAYTLLTSKKYPYEPTEVDMVKVTRKIIAGWYNKLESEYFDIDVDVSVQEFRWNIDVNWYERMLDNVIQNVIRHGASGEFIGFYIRHDGDEQVITIVDKGPGFEQVTSHKGSGIGLSIIALMAKEMGVTWEIHSTSEGTTFVFKK</sequence>
<keyword evidence="11 14" id="KW-1133">Transmembrane helix</keyword>
<dbReference type="GO" id="GO:0005524">
    <property type="term" value="F:ATP binding"/>
    <property type="evidence" value="ECO:0007669"/>
    <property type="project" value="UniProtKB-KW"/>
</dbReference>
<keyword evidence="13 14" id="KW-0472">Membrane</keyword>
<keyword evidence="8" id="KW-0547">Nucleotide-binding</keyword>
<evidence type="ECO:0000256" key="5">
    <source>
        <dbReference type="ARBA" id="ARBA00022553"/>
    </source>
</evidence>
<dbReference type="PROSITE" id="PS50109">
    <property type="entry name" value="HIS_KIN"/>
    <property type="match status" value="1"/>
</dbReference>
<evidence type="ECO:0000256" key="11">
    <source>
        <dbReference type="ARBA" id="ARBA00022989"/>
    </source>
</evidence>
<gene>
    <name evidence="17" type="ORF">GCM10007140_36080</name>
</gene>
<evidence type="ECO:0000256" key="14">
    <source>
        <dbReference type="SAM" id="Phobius"/>
    </source>
</evidence>
<keyword evidence="7 14" id="KW-0812">Transmembrane</keyword>
<dbReference type="SMART" id="SM00388">
    <property type="entry name" value="HisKA"/>
    <property type="match status" value="1"/>
</dbReference>
<feature type="domain" description="HAMP" evidence="16">
    <location>
        <begin position="176"/>
        <end position="228"/>
    </location>
</feature>